<evidence type="ECO:0000256" key="5">
    <source>
        <dbReference type="PROSITE-ProRule" id="PRU00042"/>
    </source>
</evidence>
<dbReference type="SUPFAM" id="SSF57667">
    <property type="entry name" value="beta-beta-alpha zinc fingers"/>
    <property type="match status" value="3"/>
</dbReference>
<dbReference type="InterPro" id="IPR013087">
    <property type="entry name" value="Znf_C2H2_type"/>
</dbReference>
<keyword evidence="2" id="KW-0677">Repeat</keyword>
<evidence type="ECO:0000256" key="4">
    <source>
        <dbReference type="ARBA" id="ARBA00022833"/>
    </source>
</evidence>
<dbReference type="PROSITE" id="PS50157">
    <property type="entry name" value="ZINC_FINGER_C2H2_2"/>
    <property type="match status" value="4"/>
</dbReference>
<sequence>DDDIPSSPLSNHGDEEYNPSSCDDFEISCSDGETTDSDGRKGEIVVTTLPVNVRSVSSKRDLNRMVVTRISRDKKGLLKEKRNFKCSECDASYIKLQYLDRHYRSVHLGEKPFKCVICKYATSSKNHLQVHTMRHKDERPFRCKECNFRFHRKNDLKVHSRVHTGEKPYKCGQCDFSSSRRGNLMYHLTQHSGDSIKCSKCDYTASSKSKMRAHFREGNCDL</sequence>
<evidence type="ECO:0000256" key="3">
    <source>
        <dbReference type="ARBA" id="ARBA00022771"/>
    </source>
</evidence>
<dbReference type="PANTHER" id="PTHR24379:SF121">
    <property type="entry name" value="C2H2-TYPE DOMAIN-CONTAINING PROTEIN"/>
    <property type="match status" value="1"/>
</dbReference>
<keyword evidence="3 5" id="KW-0863">Zinc-finger</keyword>
<organism evidence="8">
    <name type="scientific">Lygus hesperus</name>
    <name type="common">Western plant bug</name>
    <dbReference type="NCBI Taxonomy" id="30085"/>
    <lineage>
        <taxon>Eukaryota</taxon>
        <taxon>Metazoa</taxon>
        <taxon>Ecdysozoa</taxon>
        <taxon>Arthropoda</taxon>
        <taxon>Hexapoda</taxon>
        <taxon>Insecta</taxon>
        <taxon>Pterygota</taxon>
        <taxon>Neoptera</taxon>
        <taxon>Paraneoptera</taxon>
        <taxon>Hemiptera</taxon>
        <taxon>Heteroptera</taxon>
        <taxon>Panheteroptera</taxon>
        <taxon>Cimicomorpha</taxon>
        <taxon>Miridae</taxon>
        <taxon>Mirini</taxon>
        <taxon>Lygus</taxon>
    </lineage>
</organism>
<dbReference type="FunFam" id="3.30.160.60:FF:000630">
    <property type="entry name" value="Zinc finger protein 180"/>
    <property type="match status" value="1"/>
</dbReference>
<dbReference type="FunFam" id="3.30.160.60:FF:000448">
    <property type="entry name" value="RE1-silencing transcription factor A"/>
    <property type="match status" value="1"/>
</dbReference>
<feature type="domain" description="C2H2-type" evidence="7">
    <location>
        <begin position="141"/>
        <end position="168"/>
    </location>
</feature>
<evidence type="ECO:0000256" key="1">
    <source>
        <dbReference type="ARBA" id="ARBA00022723"/>
    </source>
</evidence>
<dbReference type="Pfam" id="PF00096">
    <property type="entry name" value="zf-C2H2"/>
    <property type="match status" value="3"/>
</dbReference>
<accession>A0A0A9YAV2</accession>
<dbReference type="PROSITE" id="PS00028">
    <property type="entry name" value="ZINC_FINGER_C2H2_1"/>
    <property type="match status" value="2"/>
</dbReference>
<proteinExistence type="predicted"/>
<evidence type="ECO:0000259" key="7">
    <source>
        <dbReference type="PROSITE" id="PS50157"/>
    </source>
</evidence>
<dbReference type="AlphaFoldDB" id="A0A0A9YAV2"/>
<evidence type="ECO:0000313" key="8">
    <source>
        <dbReference type="EMBL" id="JAG29319.1"/>
    </source>
</evidence>
<feature type="domain" description="C2H2-type" evidence="7">
    <location>
        <begin position="84"/>
        <end position="112"/>
    </location>
</feature>
<protein>
    <recommendedName>
        <fullName evidence="7">C2H2-type domain-containing protein</fullName>
    </recommendedName>
</protein>
<evidence type="ECO:0000256" key="6">
    <source>
        <dbReference type="SAM" id="MobiDB-lite"/>
    </source>
</evidence>
<name>A0A0A9YAV2_LYGHE</name>
<feature type="domain" description="C2H2-type" evidence="7">
    <location>
        <begin position="169"/>
        <end position="196"/>
    </location>
</feature>
<keyword evidence="1" id="KW-0479">Metal-binding</keyword>
<feature type="region of interest" description="Disordered" evidence="6">
    <location>
        <begin position="1"/>
        <end position="21"/>
    </location>
</feature>
<dbReference type="Gene3D" id="3.30.160.60">
    <property type="entry name" value="Classic Zinc Finger"/>
    <property type="match status" value="4"/>
</dbReference>
<dbReference type="SMART" id="SM00355">
    <property type="entry name" value="ZnF_C2H2"/>
    <property type="match status" value="5"/>
</dbReference>
<dbReference type="GO" id="GO:0008270">
    <property type="term" value="F:zinc ion binding"/>
    <property type="evidence" value="ECO:0007669"/>
    <property type="project" value="UniProtKB-KW"/>
</dbReference>
<reference evidence="8" key="1">
    <citation type="journal article" date="2014" name="PLoS ONE">
        <title>Transcriptome-Based Identification of ABC Transporters in the Western Tarnished Plant Bug Lygus hesperus.</title>
        <authorList>
            <person name="Hull J.J."/>
            <person name="Chaney K."/>
            <person name="Geib S.M."/>
            <person name="Fabrick J.A."/>
            <person name="Brent C.S."/>
            <person name="Walsh D."/>
            <person name="Lavine L.C."/>
        </authorList>
    </citation>
    <scope>NUCLEOTIDE SEQUENCE</scope>
</reference>
<evidence type="ECO:0000256" key="2">
    <source>
        <dbReference type="ARBA" id="ARBA00022737"/>
    </source>
</evidence>
<dbReference type="PANTHER" id="PTHR24379">
    <property type="entry name" value="KRAB AND ZINC FINGER DOMAIN-CONTAINING"/>
    <property type="match status" value="1"/>
</dbReference>
<reference evidence="8" key="2">
    <citation type="submission" date="2014-07" db="EMBL/GenBank/DDBJ databases">
        <authorList>
            <person name="Hull J."/>
        </authorList>
    </citation>
    <scope>NUCLEOTIDE SEQUENCE</scope>
</reference>
<feature type="non-terminal residue" evidence="8">
    <location>
        <position position="1"/>
    </location>
</feature>
<dbReference type="EMBL" id="GBHO01014285">
    <property type="protein sequence ID" value="JAG29319.1"/>
    <property type="molecule type" value="Transcribed_RNA"/>
</dbReference>
<dbReference type="InterPro" id="IPR036236">
    <property type="entry name" value="Znf_C2H2_sf"/>
</dbReference>
<dbReference type="FunFam" id="3.30.160.60:FF:001688">
    <property type="entry name" value="Zgc:171727"/>
    <property type="match status" value="1"/>
</dbReference>
<feature type="domain" description="C2H2-type" evidence="7">
    <location>
        <begin position="113"/>
        <end position="140"/>
    </location>
</feature>
<keyword evidence="4" id="KW-0862">Zinc</keyword>
<gene>
    <name evidence="8" type="ORF">CM83_50718</name>
</gene>